<dbReference type="SMART" id="SM00387">
    <property type="entry name" value="HATPase_c"/>
    <property type="match status" value="1"/>
</dbReference>
<dbReference type="EC" id="2.7.13.3" evidence="3"/>
<evidence type="ECO:0000256" key="3">
    <source>
        <dbReference type="ARBA" id="ARBA00012438"/>
    </source>
</evidence>
<dbReference type="PROSITE" id="PS50885">
    <property type="entry name" value="HAMP"/>
    <property type="match status" value="1"/>
</dbReference>
<dbReference type="Gene3D" id="3.30.565.10">
    <property type="entry name" value="Histidine kinase-like ATPase, C-terminal domain"/>
    <property type="match status" value="1"/>
</dbReference>
<evidence type="ECO:0000259" key="17">
    <source>
        <dbReference type="PROSITE" id="PS50885"/>
    </source>
</evidence>
<dbReference type="InterPro" id="IPR045671">
    <property type="entry name" value="NtrY-like_N"/>
</dbReference>
<dbReference type="Pfam" id="PF02518">
    <property type="entry name" value="HATPase_c"/>
    <property type="match status" value="1"/>
</dbReference>
<dbReference type="InterPro" id="IPR035965">
    <property type="entry name" value="PAS-like_dom_sf"/>
</dbReference>
<dbReference type="InterPro" id="IPR003660">
    <property type="entry name" value="HAMP_dom"/>
</dbReference>
<dbReference type="InterPro" id="IPR017232">
    <property type="entry name" value="NtrY"/>
</dbReference>
<keyword evidence="4" id="KW-1003">Cell membrane</keyword>
<feature type="domain" description="PAS" evidence="16">
    <location>
        <begin position="389"/>
        <end position="459"/>
    </location>
</feature>
<dbReference type="InterPro" id="IPR050351">
    <property type="entry name" value="BphY/WalK/GraS-like"/>
</dbReference>
<reference evidence="18 19" key="1">
    <citation type="journal article" date="2011" name="J. Bacteriol.">
        <title>Genome sequence of the mercury-methylating and pleomorphic Desulfovibrio africanus Strain Walvis Bay.</title>
        <authorList>
            <person name="Brown S.D."/>
            <person name="Wall J.D."/>
            <person name="Kucken A.M."/>
            <person name="Gilmour C.C."/>
            <person name="Podar M."/>
            <person name="Brandt C.C."/>
            <person name="Teshima H."/>
            <person name="Detter J.C."/>
            <person name="Han C.S."/>
            <person name="Land M.L."/>
            <person name="Lucas S."/>
            <person name="Han J."/>
            <person name="Pennacchio L."/>
            <person name="Nolan M."/>
            <person name="Pitluck S."/>
            <person name="Woyke T."/>
            <person name="Goodwin L."/>
            <person name="Palumbo A.V."/>
            <person name="Elias D.A."/>
        </authorList>
    </citation>
    <scope>NUCLEOTIDE SEQUENCE [LARGE SCALE GENOMIC DNA]</scope>
    <source>
        <strain evidence="18 19">Walvis Bay</strain>
    </source>
</reference>
<name>F3Z0Y2_DESAF</name>
<dbReference type="eggNOG" id="COG5000">
    <property type="taxonomic scope" value="Bacteria"/>
</dbReference>
<dbReference type="CDD" id="cd00082">
    <property type="entry name" value="HisKA"/>
    <property type="match status" value="1"/>
</dbReference>
<organism evidence="18 19">
    <name type="scientific">Desulfocurvibacter africanus subsp. africanus str. Walvis Bay</name>
    <dbReference type="NCBI Taxonomy" id="690850"/>
    <lineage>
        <taxon>Bacteria</taxon>
        <taxon>Pseudomonadati</taxon>
        <taxon>Thermodesulfobacteriota</taxon>
        <taxon>Desulfovibrionia</taxon>
        <taxon>Desulfovibrionales</taxon>
        <taxon>Desulfovibrionaceae</taxon>
        <taxon>Desulfocurvibacter</taxon>
    </lineage>
</organism>
<dbReference type="PIRSF" id="PIRSF037532">
    <property type="entry name" value="STHK_NtrY"/>
    <property type="match status" value="1"/>
</dbReference>
<dbReference type="SUPFAM" id="SSF158472">
    <property type="entry name" value="HAMP domain-like"/>
    <property type="match status" value="1"/>
</dbReference>
<dbReference type="PANTHER" id="PTHR42878">
    <property type="entry name" value="TWO-COMPONENT HISTIDINE KINASE"/>
    <property type="match status" value="1"/>
</dbReference>
<evidence type="ECO:0000256" key="2">
    <source>
        <dbReference type="ARBA" id="ARBA00004651"/>
    </source>
</evidence>
<dbReference type="SMART" id="SM00091">
    <property type="entry name" value="PAS"/>
    <property type="match status" value="1"/>
</dbReference>
<dbReference type="InterPro" id="IPR000014">
    <property type="entry name" value="PAS"/>
</dbReference>
<keyword evidence="11 14" id="KW-1133">Transmembrane helix</keyword>
<evidence type="ECO:0000256" key="6">
    <source>
        <dbReference type="ARBA" id="ARBA00022679"/>
    </source>
</evidence>
<keyword evidence="10" id="KW-0067">ATP-binding</keyword>
<dbReference type="InterPro" id="IPR013767">
    <property type="entry name" value="PAS_fold"/>
</dbReference>
<keyword evidence="6" id="KW-0808">Transferase</keyword>
<dbReference type="Pfam" id="PF19312">
    <property type="entry name" value="NtrY_N"/>
    <property type="match status" value="1"/>
</dbReference>
<keyword evidence="7 14" id="KW-0812">Transmembrane</keyword>
<dbReference type="PROSITE" id="PS50109">
    <property type="entry name" value="HIS_KIN"/>
    <property type="match status" value="1"/>
</dbReference>
<evidence type="ECO:0000256" key="4">
    <source>
        <dbReference type="ARBA" id="ARBA00022475"/>
    </source>
</evidence>
<dbReference type="STRING" id="690850.Desaf_2745"/>
<dbReference type="CDD" id="cd06225">
    <property type="entry name" value="HAMP"/>
    <property type="match status" value="1"/>
</dbReference>
<dbReference type="RefSeq" id="WP_014260739.1">
    <property type="nucleotide sequence ID" value="NC_016629.1"/>
</dbReference>
<dbReference type="GO" id="GO:0006355">
    <property type="term" value="P:regulation of DNA-templated transcription"/>
    <property type="evidence" value="ECO:0007669"/>
    <property type="project" value="InterPro"/>
</dbReference>
<evidence type="ECO:0000259" key="16">
    <source>
        <dbReference type="PROSITE" id="PS50112"/>
    </source>
</evidence>
<keyword evidence="19" id="KW-1185">Reference proteome</keyword>
<feature type="transmembrane region" description="Helical" evidence="14">
    <location>
        <begin position="94"/>
        <end position="116"/>
    </location>
</feature>
<comment type="subcellular location">
    <subcellularLocation>
        <location evidence="2">Cell membrane</location>
        <topology evidence="2">Multi-pass membrane protein</topology>
    </subcellularLocation>
</comment>
<dbReference type="PRINTS" id="PR00344">
    <property type="entry name" value="BCTRLSENSOR"/>
</dbReference>
<feature type="transmembrane region" description="Helical" evidence="14">
    <location>
        <begin position="50"/>
        <end position="74"/>
    </location>
</feature>
<keyword evidence="8" id="KW-0547">Nucleotide-binding</keyword>
<dbReference type="Pfam" id="PF00672">
    <property type="entry name" value="HAMP"/>
    <property type="match status" value="1"/>
</dbReference>
<dbReference type="GO" id="GO:0005886">
    <property type="term" value="C:plasma membrane"/>
    <property type="evidence" value="ECO:0007669"/>
    <property type="project" value="UniProtKB-SubCell"/>
</dbReference>
<dbReference type="InterPro" id="IPR003594">
    <property type="entry name" value="HATPase_dom"/>
</dbReference>
<evidence type="ECO:0000256" key="13">
    <source>
        <dbReference type="ARBA" id="ARBA00023136"/>
    </source>
</evidence>
<evidence type="ECO:0000256" key="10">
    <source>
        <dbReference type="ARBA" id="ARBA00022840"/>
    </source>
</evidence>
<dbReference type="HOGENOM" id="CLU_019564_0_1_7"/>
<gene>
    <name evidence="18" type="ORF">Desaf_2745</name>
</gene>
<dbReference type="Pfam" id="PF00512">
    <property type="entry name" value="HisKA"/>
    <property type="match status" value="1"/>
</dbReference>
<evidence type="ECO:0000256" key="7">
    <source>
        <dbReference type="ARBA" id="ARBA00022692"/>
    </source>
</evidence>
<feature type="domain" description="HAMP" evidence="17">
    <location>
        <begin position="318"/>
        <end position="370"/>
    </location>
</feature>
<dbReference type="GO" id="GO:0030295">
    <property type="term" value="F:protein kinase activator activity"/>
    <property type="evidence" value="ECO:0007669"/>
    <property type="project" value="TreeGrafter"/>
</dbReference>
<protein>
    <recommendedName>
        <fullName evidence="3">histidine kinase</fullName>
        <ecNumber evidence="3">2.7.13.3</ecNumber>
    </recommendedName>
</protein>
<evidence type="ECO:0000256" key="14">
    <source>
        <dbReference type="SAM" id="Phobius"/>
    </source>
</evidence>
<evidence type="ECO:0000256" key="8">
    <source>
        <dbReference type="ARBA" id="ARBA00022741"/>
    </source>
</evidence>
<feature type="domain" description="Histidine kinase" evidence="15">
    <location>
        <begin position="521"/>
        <end position="732"/>
    </location>
</feature>
<accession>F3Z0Y2</accession>
<evidence type="ECO:0000256" key="12">
    <source>
        <dbReference type="ARBA" id="ARBA00023012"/>
    </source>
</evidence>
<dbReference type="Gene3D" id="1.10.287.130">
    <property type="match status" value="1"/>
</dbReference>
<dbReference type="PANTHER" id="PTHR42878:SF7">
    <property type="entry name" value="SENSOR HISTIDINE KINASE GLRK"/>
    <property type="match status" value="1"/>
</dbReference>
<dbReference type="SUPFAM" id="SSF47384">
    <property type="entry name" value="Homodimeric domain of signal transducing histidine kinase"/>
    <property type="match status" value="1"/>
</dbReference>
<dbReference type="InterPro" id="IPR004358">
    <property type="entry name" value="Sig_transdc_His_kin-like_C"/>
</dbReference>
<comment type="catalytic activity">
    <reaction evidence="1">
        <text>ATP + protein L-histidine = ADP + protein N-phospho-L-histidine.</text>
        <dbReference type="EC" id="2.7.13.3"/>
    </reaction>
</comment>
<evidence type="ECO:0000313" key="18">
    <source>
        <dbReference type="EMBL" id="EGJ51060.1"/>
    </source>
</evidence>
<dbReference type="GO" id="GO:0005524">
    <property type="term" value="F:ATP binding"/>
    <property type="evidence" value="ECO:0007669"/>
    <property type="project" value="UniProtKB-KW"/>
</dbReference>
<dbReference type="GO" id="GO:0000156">
    <property type="term" value="F:phosphorelay response regulator activity"/>
    <property type="evidence" value="ECO:0007669"/>
    <property type="project" value="TreeGrafter"/>
</dbReference>
<keyword evidence="9 18" id="KW-0418">Kinase</keyword>
<dbReference type="Gene3D" id="3.30.450.20">
    <property type="entry name" value="PAS domain"/>
    <property type="match status" value="1"/>
</dbReference>
<evidence type="ECO:0000259" key="15">
    <source>
        <dbReference type="PROSITE" id="PS50109"/>
    </source>
</evidence>
<dbReference type="Proteomes" id="UP000007844">
    <property type="component" value="Chromosome"/>
</dbReference>
<proteinExistence type="predicted"/>
<keyword evidence="12" id="KW-0902">Two-component regulatory system</keyword>
<dbReference type="AlphaFoldDB" id="F3Z0Y2"/>
<keyword evidence="13 14" id="KW-0472">Membrane</keyword>
<dbReference type="SUPFAM" id="SSF55785">
    <property type="entry name" value="PYP-like sensor domain (PAS domain)"/>
    <property type="match status" value="1"/>
</dbReference>
<dbReference type="PROSITE" id="PS50112">
    <property type="entry name" value="PAS"/>
    <property type="match status" value="1"/>
</dbReference>
<dbReference type="NCBIfam" id="TIGR00229">
    <property type="entry name" value="sensory_box"/>
    <property type="match status" value="1"/>
</dbReference>
<dbReference type="GO" id="GO:0007234">
    <property type="term" value="P:osmosensory signaling via phosphorelay pathway"/>
    <property type="evidence" value="ECO:0007669"/>
    <property type="project" value="TreeGrafter"/>
</dbReference>
<evidence type="ECO:0000256" key="9">
    <source>
        <dbReference type="ARBA" id="ARBA00022777"/>
    </source>
</evidence>
<dbReference type="Gene3D" id="6.10.340.10">
    <property type="match status" value="1"/>
</dbReference>
<dbReference type="KEGG" id="daf:Desaf_2745"/>
<sequence>MATDPILVSNVDMRERRKRQRELWLAMGAVLFIAVLSWVELRFIGVNSYLFLVLFNFNFILLLIILGIVLRNVVKLVLERRRKVLGSRLRTRMVLSFVSLSLVPTLLMFLVSVKFVQTSVDFWFKAQVENSMEQALEVGQAFYSSSRERLASRAGHVLSEIRSREYAWGGKAMETFMREKAKEYNLSLVGVLTPEGKEQNWIFDKVWKDAWPDARATFNLKRLSEDPVYWSSMLTSRGADMVVGIMPVDGGKTGWLVLGETIGQGLMFKLDQIVRGVDEFKKLRTLKYPLKVALYMSLGVMTALIILASIYFGFRMAKELSAPVQALAVGTQRIARGDLGVRLEDQSDDELGFLVQSFNRMAMDLEQSQDRLKKANIRLGQQNRELEDRGRYMEAVLNNITAGVISLDREGHISTVNKAAQAMLGLDRGEVAGKSPLELLKGEYAELVREVLTQLQTGGPTAQWQRQISIRLAGRDLKYLVNVVLLRTDEGGEAGLVAVFEDVAEMEKMQRMAAWREVARRIAHEIKNPLTPIKLSAQRLERKYAAQIEDPVFRESTGMIVRQVEHLQQMVTEFSSFAKLPEVALKKGRLQPLVNELAAMFRNSHRGITWEVHVDDELPELRYDPEGMRRVLMNILSNCAEVLEGRPEPKVEIRVSHDKILKLAIIEIGDNGPGLTEEERSRLFEPYFSRKKGGTGLGLTIVRSIITDHKGFVRVRPNKPEGTVMVIELLTQ</sequence>
<feature type="transmembrane region" description="Helical" evidence="14">
    <location>
        <begin position="23"/>
        <end position="44"/>
    </location>
</feature>
<evidence type="ECO:0000256" key="1">
    <source>
        <dbReference type="ARBA" id="ARBA00000085"/>
    </source>
</evidence>
<dbReference type="SMART" id="SM00388">
    <property type="entry name" value="HisKA"/>
    <property type="match status" value="1"/>
</dbReference>
<keyword evidence="5" id="KW-0597">Phosphoprotein</keyword>
<dbReference type="SMART" id="SM00304">
    <property type="entry name" value="HAMP"/>
    <property type="match status" value="1"/>
</dbReference>
<evidence type="ECO:0000313" key="19">
    <source>
        <dbReference type="Proteomes" id="UP000007844"/>
    </source>
</evidence>
<dbReference type="EMBL" id="CP003221">
    <property type="protein sequence ID" value="EGJ51060.1"/>
    <property type="molecule type" value="Genomic_DNA"/>
</dbReference>
<evidence type="ECO:0000256" key="11">
    <source>
        <dbReference type="ARBA" id="ARBA00022989"/>
    </source>
</evidence>
<dbReference type="Pfam" id="PF00989">
    <property type="entry name" value="PAS"/>
    <property type="match status" value="1"/>
</dbReference>
<dbReference type="InterPro" id="IPR003661">
    <property type="entry name" value="HisK_dim/P_dom"/>
</dbReference>
<dbReference type="GO" id="GO:0000155">
    <property type="term" value="F:phosphorelay sensor kinase activity"/>
    <property type="evidence" value="ECO:0007669"/>
    <property type="project" value="InterPro"/>
</dbReference>
<dbReference type="CDD" id="cd00130">
    <property type="entry name" value="PAS"/>
    <property type="match status" value="1"/>
</dbReference>
<dbReference type="SUPFAM" id="SSF55874">
    <property type="entry name" value="ATPase domain of HSP90 chaperone/DNA topoisomerase II/histidine kinase"/>
    <property type="match status" value="1"/>
</dbReference>
<dbReference type="InterPro" id="IPR036890">
    <property type="entry name" value="HATPase_C_sf"/>
</dbReference>
<feature type="transmembrane region" description="Helical" evidence="14">
    <location>
        <begin position="292"/>
        <end position="314"/>
    </location>
</feature>
<evidence type="ECO:0000256" key="5">
    <source>
        <dbReference type="ARBA" id="ARBA00022553"/>
    </source>
</evidence>
<dbReference type="InterPro" id="IPR005467">
    <property type="entry name" value="His_kinase_dom"/>
</dbReference>
<dbReference type="InterPro" id="IPR036097">
    <property type="entry name" value="HisK_dim/P_sf"/>
</dbReference>